<evidence type="ECO:0000256" key="9">
    <source>
        <dbReference type="SAM" id="Phobius"/>
    </source>
</evidence>
<organism evidence="11 12">
    <name type="scientific">Paracoccus sulfuroxidans</name>
    <dbReference type="NCBI Taxonomy" id="384678"/>
    <lineage>
        <taxon>Bacteria</taxon>
        <taxon>Pseudomonadati</taxon>
        <taxon>Pseudomonadota</taxon>
        <taxon>Alphaproteobacteria</taxon>
        <taxon>Rhodobacterales</taxon>
        <taxon>Paracoccaceae</taxon>
        <taxon>Paracoccus</taxon>
    </lineage>
</organism>
<dbReference type="InterPro" id="IPR000297">
    <property type="entry name" value="PPIase_PpiC"/>
</dbReference>
<dbReference type="InterPro" id="IPR052029">
    <property type="entry name" value="PpiD_chaperone"/>
</dbReference>
<feature type="compositionally biased region" description="Low complexity" evidence="8">
    <location>
        <begin position="510"/>
        <end position="553"/>
    </location>
</feature>
<evidence type="ECO:0000313" key="11">
    <source>
        <dbReference type="EMBL" id="TWI29695.1"/>
    </source>
</evidence>
<evidence type="ECO:0000256" key="8">
    <source>
        <dbReference type="SAM" id="MobiDB-lite"/>
    </source>
</evidence>
<dbReference type="AlphaFoldDB" id="A0A562NBZ8"/>
<reference evidence="11 12" key="1">
    <citation type="journal article" date="2015" name="Stand. Genomic Sci.">
        <title>Genomic Encyclopedia of Bacterial and Archaeal Type Strains, Phase III: the genomes of soil and plant-associated and newly described type strains.</title>
        <authorList>
            <person name="Whitman W.B."/>
            <person name="Woyke T."/>
            <person name="Klenk H.P."/>
            <person name="Zhou Y."/>
            <person name="Lilburn T.G."/>
            <person name="Beck B.J."/>
            <person name="De Vos P."/>
            <person name="Vandamme P."/>
            <person name="Eisen J.A."/>
            <person name="Garrity G."/>
            <person name="Hugenholtz P."/>
            <person name="Kyrpides N.C."/>
        </authorList>
    </citation>
    <scope>NUCLEOTIDE SEQUENCE [LARGE SCALE GENOMIC DNA]</scope>
    <source>
        <strain evidence="11 12">CGMCC 1.5364</strain>
    </source>
</reference>
<name>A0A562NBZ8_9RHOB</name>
<dbReference type="Proteomes" id="UP000316225">
    <property type="component" value="Unassembled WGS sequence"/>
</dbReference>
<gene>
    <name evidence="11" type="ORF">IQ24_03511</name>
</gene>
<comment type="caution">
    <text evidence="11">The sequence shown here is derived from an EMBL/GenBank/DDBJ whole genome shotgun (WGS) entry which is preliminary data.</text>
</comment>
<dbReference type="SUPFAM" id="SSF109998">
    <property type="entry name" value="Triger factor/SurA peptide-binding domain-like"/>
    <property type="match status" value="1"/>
</dbReference>
<evidence type="ECO:0000256" key="1">
    <source>
        <dbReference type="ARBA" id="ARBA00004401"/>
    </source>
</evidence>
<evidence type="ECO:0000256" key="6">
    <source>
        <dbReference type="ARBA" id="ARBA00023186"/>
    </source>
</evidence>
<accession>A0A562NBZ8</accession>
<feature type="transmembrane region" description="Helical" evidence="9">
    <location>
        <begin position="12"/>
        <end position="32"/>
    </location>
</feature>
<protein>
    <submittedName>
        <fullName evidence="11">Peptidyl-prolyl cis-trans isomerase D</fullName>
    </submittedName>
</protein>
<keyword evidence="4 9" id="KW-1133">Transmembrane helix</keyword>
<feature type="domain" description="PpiC" evidence="10">
    <location>
        <begin position="245"/>
        <end position="363"/>
    </location>
</feature>
<evidence type="ECO:0000256" key="7">
    <source>
        <dbReference type="ARBA" id="ARBA00038408"/>
    </source>
</evidence>
<evidence type="ECO:0000313" key="12">
    <source>
        <dbReference type="Proteomes" id="UP000316225"/>
    </source>
</evidence>
<dbReference type="GO" id="GO:0005886">
    <property type="term" value="C:plasma membrane"/>
    <property type="evidence" value="ECO:0007669"/>
    <property type="project" value="UniProtKB-SubCell"/>
</dbReference>
<comment type="subcellular location">
    <subcellularLocation>
        <location evidence="1">Cell membrane</location>
        <topology evidence="1">Single-pass type II membrane protein</topology>
    </subcellularLocation>
</comment>
<keyword evidence="6" id="KW-0143">Chaperone</keyword>
<keyword evidence="5 9" id="KW-0472">Membrane</keyword>
<dbReference type="SUPFAM" id="SSF54534">
    <property type="entry name" value="FKBP-like"/>
    <property type="match status" value="1"/>
</dbReference>
<keyword evidence="3 9" id="KW-0812">Transmembrane</keyword>
<dbReference type="Pfam" id="PF13624">
    <property type="entry name" value="SurA_N_3"/>
    <property type="match status" value="1"/>
</dbReference>
<dbReference type="PANTHER" id="PTHR47529:SF1">
    <property type="entry name" value="PERIPLASMIC CHAPERONE PPID"/>
    <property type="match status" value="1"/>
</dbReference>
<dbReference type="InterPro" id="IPR027304">
    <property type="entry name" value="Trigger_fact/SurA_dom_sf"/>
</dbReference>
<evidence type="ECO:0000256" key="4">
    <source>
        <dbReference type="ARBA" id="ARBA00022989"/>
    </source>
</evidence>
<comment type="similarity">
    <text evidence="7">Belongs to the PpiD chaperone family.</text>
</comment>
<keyword evidence="2" id="KW-1003">Cell membrane</keyword>
<dbReference type="Gene3D" id="1.10.4030.10">
    <property type="entry name" value="Porin chaperone SurA, peptide-binding domain"/>
    <property type="match status" value="1"/>
</dbReference>
<keyword evidence="12" id="KW-1185">Reference proteome</keyword>
<evidence type="ECO:0000256" key="5">
    <source>
        <dbReference type="ARBA" id="ARBA00023136"/>
    </source>
</evidence>
<dbReference type="EMBL" id="VLKU01000013">
    <property type="protein sequence ID" value="TWI29695.1"/>
    <property type="molecule type" value="Genomic_DNA"/>
</dbReference>
<evidence type="ECO:0000259" key="10">
    <source>
        <dbReference type="Pfam" id="PF13145"/>
    </source>
</evidence>
<dbReference type="PANTHER" id="PTHR47529">
    <property type="entry name" value="PEPTIDYL-PROLYL CIS-TRANS ISOMERASE D"/>
    <property type="match status" value="1"/>
</dbReference>
<proteinExistence type="inferred from homology"/>
<keyword evidence="11" id="KW-0413">Isomerase</keyword>
<evidence type="ECO:0000256" key="3">
    <source>
        <dbReference type="ARBA" id="ARBA00022692"/>
    </source>
</evidence>
<dbReference type="GO" id="GO:0003755">
    <property type="term" value="F:peptidyl-prolyl cis-trans isomerase activity"/>
    <property type="evidence" value="ECO:0007669"/>
    <property type="project" value="InterPro"/>
</dbReference>
<dbReference type="Pfam" id="PF13145">
    <property type="entry name" value="Rotamase_2"/>
    <property type="match status" value="1"/>
</dbReference>
<evidence type="ECO:0000256" key="2">
    <source>
        <dbReference type="ARBA" id="ARBA00022475"/>
    </source>
</evidence>
<sequence length="662" mass="71570">MSRLRTKGKSTIVWLLMGLLILGLGGFGVTNFTGGSSSIGSVGDVEISDQQYTRTMQRQMQDFAARTGRNLTAAEAQSFGLQQAAVAELFATAALEDEANRLGISVGDDAVGKQLLQVQAFRGMDGKFSRDVYNDTLRREGMRPAEFEHDLRMDIARTILERAAVGGVKAPATMTDLTVNWLLETRDIRWTELTAADLPVAVVEPDQPTLEAWHQANADRFTAPEVRKIDFVWLTPEMLENSVEVDEQALRDLYQSRIDEFQQPERRMVERLVFPSSEAAAEARKRLDAGEVDFEQLAAERGLTLNDIDLGEVSQAELGAAGDAVFALTQPGIAGPADTPLGSALFSMNAILEPVNVTFEQASPDLRVEAALDRARRTIDDQSRDFADQLAGGATLQELADQTPMEFGQIDWSADVEPGPGSIGTYPAFREHAESVTETDFPEIFELGDGGIFALELKEIVAPHLIPFAEVRDRVAEDWVQNETHRQLLALADERRMKTATPEAEDEGAAAETPATETPATGAAVGPAAGGHPVANAPEAASAETPATTQTAPQGNEAKNVARGGLVRGAPQDLVNQAFEIAAPGDVEVVDTEGRVFLVTLEKVTAATTDGADAQIVRQGVESRLSDAMRQDLLNYYTRAIQTDRKATINQTAIDAVNARVQ</sequence>
<dbReference type="RefSeq" id="WP_242008306.1">
    <property type="nucleotide sequence ID" value="NZ_VLKU01000013.1"/>
</dbReference>
<feature type="region of interest" description="Disordered" evidence="8">
    <location>
        <begin position="491"/>
        <end position="557"/>
    </location>
</feature>